<evidence type="ECO:0000313" key="2">
    <source>
        <dbReference type="EMBL" id="OGN04464.1"/>
    </source>
</evidence>
<feature type="transmembrane region" description="Helical" evidence="1">
    <location>
        <begin position="44"/>
        <end position="62"/>
    </location>
</feature>
<evidence type="ECO:0008006" key="4">
    <source>
        <dbReference type="Google" id="ProtNLM"/>
    </source>
</evidence>
<dbReference type="EMBL" id="MGJI01000020">
    <property type="protein sequence ID" value="OGN04464.1"/>
    <property type="molecule type" value="Genomic_DNA"/>
</dbReference>
<comment type="caution">
    <text evidence="2">The sequence shown here is derived from an EMBL/GenBank/DDBJ whole genome shotgun (WGS) entry which is preliminary data.</text>
</comment>
<dbReference type="STRING" id="1802668.A2831_02810"/>
<name>A0A1F8EUD6_9BACT</name>
<dbReference type="AlphaFoldDB" id="A0A1F8EUD6"/>
<organism evidence="2 3">
    <name type="scientific">Candidatus Yanofskybacteria bacterium RIFCSPHIGHO2_01_FULL_44_17</name>
    <dbReference type="NCBI Taxonomy" id="1802668"/>
    <lineage>
        <taxon>Bacteria</taxon>
        <taxon>Candidatus Yanofskyibacteriota</taxon>
    </lineage>
</organism>
<accession>A0A1F8EUD6</accession>
<protein>
    <recommendedName>
        <fullName evidence="4">DUF11 domain-containing protein</fullName>
    </recommendedName>
</protein>
<evidence type="ECO:0000313" key="3">
    <source>
        <dbReference type="Proteomes" id="UP000177507"/>
    </source>
</evidence>
<gene>
    <name evidence="2" type="ORF">A2831_02810</name>
</gene>
<evidence type="ECO:0000256" key="1">
    <source>
        <dbReference type="SAM" id="Phobius"/>
    </source>
</evidence>
<proteinExistence type="predicted"/>
<dbReference type="Proteomes" id="UP000177507">
    <property type="component" value="Unassembled WGS sequence"/>
</dbReference>
<reference evidence="2 3" key="1">
    <citation type="journal article" date="2016" name="Nat. Commun.">
        <title>Thousands of microbial genomes shed light on interconnected biogeochemical processes in an aquifer system.</title>
        <authorList>
            <person name="Anantharaman K."/>
            <person name="Brown C.T."/>
            <person name="Hug L.A."/>
            <person name="Sharon I."/>
            <person name="Castelle C.J."/>
            <person name="Probst A.J."/>
            <person name="Thomas B.C."/>
            <person name="Singh A."/>
            <person name="Wilkins M.J."/>
            <person name="Karaoz U."/>
            <person name="Brodie E.L."/>
            <person name="Williams K.H."/>
            <person name="Hubbard S.S."/>
            <person name="Banfield J.F."/>
        </authorList>
    </citation>
    <scope>NUCLEOTIDE SEQUENCE [LARGE SCALE GENOMIC DNA]</scope>
</reference>
<keyword evidence="1" id="KW-1133">Transmembrane helix</keyword>
<sequence>MDFKIEPLPKPNIPAPEPQPLKRSVFDLIKPFTNFLKTFVKTKYIALGLAVLLLVALTFFFMGRGSFHEGDVELKIEGSTEVTGGDLVTYKITYKNKNKIDLSDAKLNILYPQDSVVVKDGNIVDLNAENFDIDEIGNGEAGEKEFSAYIVGDRGSVRTLKATLTYRAGNLSSTFRKEMNLATTITSLAVPITLVATPTIISGQNTSYLIDYRNQSSQDLENLRFVIKYPQGFAPTKFSPEPTVRSANQASWDVVKLKQGDGSRITIEGKLSGGEREAKVVSATLQKKITTPNGDIYVDFEKAEASSVISTPALSLDLRLNDSDDYVAHLGDSLRYRLKFQNNNGENITGLSLSVKLAGNMYDFTTVRSEGFFDSRLNTIFWNASTVSALNILSANQSGIVEFEVRLKGSFTGGLGAKDSFVKASAHMETSNVPNSLDLDKLATDDELITRISTAPTFDQKILTADSVFSASGPYPPKVNQKTALTVHWNLVNPSNDVSSAKVTATLAPGIVWENKVRSSGTLIQPSYDSRLNTITWDLGTLPGGIGIVFPLYETFFQISITPSVNQVNQSPQLIKNVRFDGVDSFTKEKITRTIFDMTTSNASDTSGAGNVQP</sequence>
<keyword evidence="1" id="KW-0472">Membrane</keyword>
<keyword evidence="1" id="KW-0812">Transmembrane</keyword>